<proteinExistence type="predicted"/>
<gene>
    <name evidence="1" type="ORF">G3O08_15355</name>
</gene>
<keyword evidence="2" id="KW-1185">Reference proteome</keyword>
<evidence type="ECO:0000313" key="2">
    <source>
        <dbReference type="Proteomes" id="UP000486602"/>
    </source>
</evidence>
<protein>
    <submittedName>
        <fullName evidence="1">Uncharacterized protein</fullName>
    </submittedName>
</protein>
<dbReference type="Proteomes" id="UP000486602">
    <property type="component" value="Unassembled WGS sequence"/>
</dbReference>
<dbReference type="RefSeq" id="WP_163286264.1">
    <property type="nucleotide sequence ID" value="NZ_JAAGVY010000035.1"/>
</dbReference>
<reference evidence="1 2" key="1">
    <citation type="submission" date="2020-02" db="EMBL/GenBank/DDBJ databases">
        <title>Out from the shadows clarifying the taxonomy of the family Cryomorphaceae and related taxa by utilizing the GTDB taxonomic framework.</title>
        <authorList>
            <person name="Bowman J.P."/>
        </authorList>
    </citation>
    <scope>NUCLEOTIDE SEQUENCE [LARGE SCALE GENOMIC DNA]</scope>
    <source>
        <strain evidence="1 2">QSSC 1-22</strain>
    </source>
</reference>
<sequence length="342" mass="37866">MDGTDSLYANTKNNNNIVWKNLSVIDMQELVGNPNGTWDDEKIVGANVSVGNIANQVMKYDLEFSLPKYSGDKQITDEAEVKITMEEDIWNKWIAGGAQADNLTVSREDKFQVIVTGNPAKLKNLTFAPKERGLVHLSFNFLVDNMPFLPEYKYNLIQREHGSNQVLGGEVFKVISPVRNGFLADAGDDDEIFKGDFGRLDAVDIFEPAIYNWYDPTGTLVYTGKDLQVSPAVTTTYKLEVIARTDGIKDYDEANVEVQIYAILGMSPNPSSTQVNVNYLASDASSAYLTLMQPYGNTSNQYILDVNQSVVTINLSSYQPGSYSVILVCDGQSVDSETIIVQ</sequence>
<comment type="caution">
    <text evidence="1">The sequence shown here is derived from an EMBL/GenBank/DDBJ whole genome shotgun (WGS) entry which is preliminary data.</text>
</comment>
<accession>A0A7K3WTK3</accession>
<name>A0A7K3WTK3_9FLAO</name>
<evidence type="ECO:0000313" key="1">
    <source>
        <dbReference type="EMBL" id="NEN24878.1"/>
    </source>
</evidence>
<dbReference type="EMBL" id="JAAGVY010000035">
    <property type="protein sequence ID" value="NEN24878.1"/>
    <property type="molecule type" value="Genomic_DNA"/>
</dbReference>
<dbReference type="AlphaFoldDB" id="A0A7K3WTK3"/>
<organism evidence="1 2">
    <name type="scientific">Cryomorpha ignava</name>
    <dbReference type="NCBI Taxonomy" id="101383"/>
    <lineage>
        <taxon>Bacteria</taxon>
        <taxon>Pseudomonadati</taxon>
        <taxon>Bacteroidota</taxon>
        <taxon>Flavobacteriia</taxon>
        <taxon>Flavobacteriales</taxon>
        <taxon>Cryomorphaceae</taxon>
        <taxon>Cryomorpha</taxon>
    </lineage>
</organism>